<comment type="similarity">
    <text evidence="2 14">Belongs to the peptidase M50B family.</text>
</comment>
<evidence type="ECO:0000256" key="10">
    <source>
        <dbReference type="ARBA" id="ARBA00022989"/>
    </source>
</evidence>
<evidence type="ECO:0000256" key="16">
    <source>
        <dbReference type="PIRSR" id="PIRSR006404-2"/>
    </source>
</evidence>
<keyword evidence="4 14" id="KW-0645">Protease</keyword>
<gene>
    <name evidence="19" type="ORF">JW984_07435</name>
</gene>
<evidence type="ECO:0000256" key="11">
    <source>
        <dbReference type="ARBA" id="ARBA00023049"/>
    </source>
</evidence>
<evidence type="ECO:0000313" key="19">
    <source>
        <dbReference type="EMBL" id="MBN1573009.1"/>
    </source>
</evidence>
<feature type="active site" evidence="15">
    <location>
        <position position="56"/>
    </location>
</feature>
<dbReference type="InterPro" id="IPR000644">
    <property type="entry name" value="CBS_dom"/>
</dbReference>
<feature type="transmembrane region" description="Helical" evidence="14">
    <location>
        <begin position="95"/>
        <end position="116"/>
    </location>
</feature>
<keyword evidence="5 14" id="KW-0812">Transmembrane</keyword>
<feature type="binding site" evidence="16">
    <location>
        <position position="55"/>
    </location>
    <ligand>
        <name>Zn(2+)</name>
        <dbReference type="ChEBI" id="CHEBI:29105"/>
        <note>catalytic</note>
    </ligand>
</feature>
<evidence type="ECO:0000256" key="9">
    <source>
        <dbReference type="ARBA" id="ARBA00022833"/>
    </source>
</evidence>
<evidence type="ECO:0000256" key="1">
    <source>
        <dbReference type="ARBA" id="ARBA00004651"/>
    </source>
</evidence>
<dbReference type="SUPFAM" id="SSF54631">
    <property type="entry name" value="CBS-domain pair"/>
    <property type="match status" value="1"/>
</dbReference>
<keyword evidence="13 14" id="KW-0472">Membrane</keyword>
<comment type="subcellular location">
    <subcellularLocation>
        <location evidence="1 14">Cell membrane</location>
        <topology evidence="1 14">Multi-pass membrane protein</topology>
    </subcellularLocation>
</comment>
<dbReference type="AlphaFoldDB" id="A0A9D8KE35"/>
<name>A0A9D8KE35_9DELT</name>
<accession>A0A9D8KE35</accession>
<evidence type="ECO:0000256" key="15">
    <source>
        <dbReference type="PIRSR" id="PIRSR006404-1"/>
    </source>
</evidence>
<feature type="binding site" evidence="16">
    <location>
        <position position="59"/>
    </location>
    <ligand>
        <name>Zn(2+)</name>
        <dbReference type="ChEBI" id="CHEBI:29105"/>
        <note>catalytic</note>
    </ligand>
</feature>
<evidence type="ECO:0000256" key="17">
    <source>
        <dbReference type="PROSITE-ProRule" id="PRU00703"/>
    </source>
</evidence>
<feature type="transmembrane region" description="Helical" evidence="14">
    <location>
        <begin position="136"/>
        <end position="156"/>
    </location>
</feature>
<keyword evidence="10 14" id="KW-1133">Transmembrane helix</keyword>
<evidence type="ECO:0000256" key="3">
    <source>
        <dbReference type="ARBA" id="ARBA00022475"/>
    </source>
</evidence>
<feature type="transmembrane region" description="Helical" evidence="14">
    <location>
        <begin position="38"/>
        <end position="58"/>
    </location>
</feature>
<proteinExistence type="inferred from homology"/>
<evidence type="ECO:0000256" key="8">
    <source>
        <dbReference type="ARBA" id="ARBA00022801"/>
    </source>
</evidence>
<dbReference type="CDD" id="cd06164">
    <property type="entry name" value="S2P-M50_SpoIVFB_CBS"/>
    <property type="match status" value="1"/>
</dbReference>
<keyword evidence="11 14" id="KW-0482">Metalloprotease</keyword>
<dbReference type="GO" id="GO:0008237">
    <property type="term" value="F:metallopeptidase activity"/>
    <property type="evidence" value="ECO:0007669"/>
    <property type="project" value="UniProtKB-UniRule"/>
</dbReference>
<dbReference type="GO" id="GO:0046872">
    <property type="term" value="F:metal ion binding"/>
    <property type="evidence" value="ECO:0007669"/>
    <property type="project" value="UniProtKB-UniRule"/>
</dbReference>
<keyword evidence="8 14" id="KW-0378">Hydrolase</keyword>
<keyword evidence="7" id="KW-0677">Repeat</keyword>
<evidence type="ECO:0000256" key="4">
    <source>
        <dbReference type="ARBA" id="ARBA00022670"/>
    </source>
</evidence>
<dbReference type="Gene3D" id="3.10.580.10">
    <property type="entry name" value="CBS-domain"/>
    <property type="match status" value="2"/>
</dbReference>
<reference evidence="19" key="1">
    <citation type="journal article" date="2021" name="Environ. Microbiol.">
        <title>Genomic characterization of three novel Desulfobacterota classes expand the metabolic and phylogenetic diversity of the phylum.</title>
        <authorList>
            <person name="Murphy C.L."/>
            <person name="Biggerstaff J."/>
            <person name="Eichhorn A."/>
            <person name="Ewing E."/>
            <person name="Shahan R."/>
            <person name="Soriano D."/>
            <person name="Stewart S."/>
            <person name="VanMol K."/>
            <person name="Walker R."/>
            <person name="Walters P."/>
            <person name="Elshahed M.S."/>
            <person name="Youssef N.H."/>
        </authorList>
    </citation>
    <scope>NUCLEOTIDE SEQUENCE</scope>
    <source>
        <strain evidence="19">Zod_Metabat.24</strain>
    </source>
</reference>
<feature type="transmembrane region" description="Helical" evidence="14">
    <location>
        <begin position="7"/>
        <end position="32"/>
    </location>
</feature>
<protein>
    <recommendedName>
        <fullName evidence="14">Zinc metalloprotease</fullName>
    </recommendedName>
</protein>
<evidence type="ECO:0000256" key="12">
    <source>
        <dbReference type="ARBA" id="ARBA00023122"/>
    </source>
</evidence>
<feature type="transmembrane region" description="Helical" evidence="14">
    <location>
        <begin position="177"/>
        <end position="197"/>
    </location>
</feature>
<keyword evidence="12 17" id="KW-0129">CBS domain</keyword>
<evidence type="ECO:0000313" key="20">
    <source>
        <dbReference type="Proteomes" id="UP000809273"/>
    </source>
</evidence>
<dbReference type="PIRSF" id="PIRSF006404">
    <property type="entry name" value="UCP006404_Pept_M50_CBS"/>
    <property type="match status" value="1"/>
</dbReference>
<evidence type="ECO:0000256" key="6">
    <source>
        <dbReference type="ARBA" id="ARBA00022723"/>
    </source>
</evidence>
<evidence type="ECO:0000256" key="13">
    <source>
        <dbReference type="ARBA" id="ARBA00023136"/>
    </source>
</evidence>
<dbReference type="SMART" id="SM00116">
    <property type="entry name" value="CBS"/>
    <property type="match status" value="2"/>
</dbReference>
<dbReference type="InterPro" id="IPR008915">
    <property type="entry name" value="Peptidase_M50"/>
</dbReference>
<dbReference type="CDD" id="cd02205">
    <property type="entry name" value="CBS_pair_SF"/>
    <property type="match status" value="1"/>
</dbReference>
<comment type="caution">
    <text evidence="19">The sequence shown here is derived from an EMBL/GenBank/DDBJ whole genome shotgun (WGS) entry which is preliminary data.</text>
</comment>
<keyword evidence="3 14" id="KW-1003">Cell membrane</keyword>
<keyword evidence="9 14" id="KW-0862">Zinc</keyword>
<feature type="binding site" evidence="16">
    <location>
        <position position="159"/>
    </location>
    <ligand>
        <name>Zn(2+)</name>
        <dbReference type="ChEBI" id="CHEBI:29105"/>
        <note>catalytic</note>
    </ligand>
</feature>
<dbReference type="Pfam" id="PF00571">
    <property type="entry name" value="CBS"/>
    <property type="match status" value="2"/>
</dbReference>
<dbReference type="Proteomes" id="UP000809273">
    <property type="component" value="Unassembled WGS sequence"/>
</dbReference>
<comment type="cofactor">
    <cofactor evidence="14 16">
        <name>Zn(2+)</name>
        <dbReference type="ChEBI" id="CHEBI:29105"/>
    </cofactor>
    <text evidence="14 16">Binds 1 zinc ion per subunit.</text>
</comment>
<evidence type="ECO:0000256" key="5">
    <source>
        <dbReference type="ARBA" id="ARBA00022692"/>
    </source>
</evidence>
<dbReference type="GO" id="GO:0006508">
    <property type="term" value="P:proteolysis"/>
    <property type="evidence" value="ECO:0007669"/>
    <property type="project" value="UniProtKB-KW"/>
</dbReference>
<evidence type="ECO:0000256" key="14">
    <source>
        <dbReference type="PIRNR" id="PIRNR006404"/>
    </source>
</evidence>
<reference evidence="19" key="2">
    <citation type="submission" date="2021-01" db="EMBL/GenBank/DDBJ databases">
        <authorList>
            <person name="Hahn C.R."/>
            <person name="Youssef N.H."/>
            <person name="Elshahed M."/>
        </authorList>
    </citation>
    <scope>NUCLEOTIDE SEQUENCE</scope>
    <source>
        <strain evidence="19">Zod_Metabat.24</strain>
    </source>
</reference>
<evidence type="ECO:0000256" key="7">
    <source>
        <dbReference type="ARBA" id="ARBA00022737"/>
    </source>
</evidence>
<dbReference type="PROSITE" id="PS51371">
    <property type="entry name" value="CBS"/>
    <property type="match status" value="1"/>
</dbReference>
<dbReference type="GO" id="GO:0005886">
    <property type="term" value="C:plasma membrane"/>
    <property type="evidence" value="ECO:0007669"/>
    <property type="project" value="UniProtKB-SubCell"/>
</dbReference>
<organism evidence="19 20">
    <name type="scientific">Candidatus Zymogenus saltonus</name>
    <dbReference type="NCBI Taxonomy" id="2844893"/>
    <lineage>
        <taxon>Bacteria</taxon>
        <taxon>Deltaproteobacteria</taxon>
        <taxon>Candidatus Zymogenia</taxon>
        <taxon>Candidatus Zymogeniales</taxon>
        <taxon>Candidatus Zymogenaceae</taxon>
        <taxon>Candidatus Zymogenus</taxon>
    </lineage>
</organism>
<dbReference type="Pfam" id="PF02163">
    <property type="entry name" value="Peptidase_M50"/>
    <property type="match status" value="2"/>
</dbReference>
<evidence type="ECO:0000256" key="2">
    <source>
        <dbReference type="ARBA" id="ARBA00007931"/>
    </source>
</evidence>
<sequence>MKWSFKIGSLFGIPIKVHVTFLILLAFVALSGKDVSRALYGVLFVILIFVCVVFHELAHSLVARHYGHGVRSITLLPIGGMAQMDDIPEDSRQEIFISIAGPVMSFVIAGFLYVFIYFGDIPIAPLDEASLFEGHIILNLFWINIILAVFNIFPAFPMDGGRVLRGVMNLFMSHLKATKIAVFIGQFFAVLLFFFGIFYNNNWWLALIAVFIYLGAEAEDRMWAIRHALSDVKVKEVVFKDYISLNTGDTLKTASDLFLRTLQGDFPVLFGDRLVGILRRDSIIKGINEGRESERVADLMEREFPTTTEKQKLISLYKTMTEKGITMMPVMDGEKLLGIVTLEQIGRYHMISAAKEMK</sequence>
<dbReference type="InterPro" id="IPR016483">
    <property type="entry name" value="UCP006404_Pept_M50_CBS"/>
</dbReference>
<feature type="domain" description="CBS" evidence="18">
    <location>
        <begin position="300"/>
        <end position="356"/>
    </location>
</feature>
<keyword evidence="6 14" id="KW-0479">Metal-binding</keyword>
<dbReference type="EMBL" id="JAFGIX010000034">
    <property type="protein sequence ID" value="MBN1573009.1"/>
    <property type="molecule type" value="Genomic_DNA"/>
</dbReference>
<feature type="transmembrane region" description="Helical" evidence="14">
    <location>
        <begin position="203"/>
        <end position="219"/>
    </location>
</feature>
<dbReference type="InterPro" id="IPR046342">
    <property type="entry name" value="CBS_dom_sf"/>
</dbReference>
<dbReference type="PANTHER" id="PTHR39188:SF3">
    <property type="entry name" value="STAGE IV SPORULATION PROTEIN FB"/>
    <property type="match status" value="1"/>
</dbReference>
<evidence type="ECO:0000259" key="18">
    <source>
        <dbReference type="PROSITE" id="PS51371"/>
    </source>
</evidence>
<dbReference type="PANTHER" id="PTHR39188">
    <property type="entry name" value="MEMBRANE-ASSOCIATED ZINC METALLOPROTEASE M50B"/>
    <property type="match status" value="1"/>
</dbReference>